<dbReference type="SUPFAM" id="SSF56112">
    <property type="entry name" value="Protein kinase-like (PK-like)"/>
    <property type="match status" value="1"/>
</dbReference>
<evidence type="ECO:0000256" key="1">
    <source>
        <dbReference type="ARBA" id="ARBA00022679"/>
    </source>
</evidence>
<dbReference type="PROSITE" id="PS50011">
    <property type="entry name" value="PROTEIN_KINASE_DOM"/>
    <property type="match status" value="1"/>
</dbReference>
<organism evidence="8">
    <name type="scientific">Singulisphaera sp. Ch08</name>
    <dbReference type="NCBI Taxonomy" id="3120278"/>
    <lineage>
        <taxon>Bacteria</taxon>
        <taxon>Pseudomonadati</taxon>
        <taxon>Planctomycetota</taxon>
        <taxon>Planctomycetia</taxon>
        <taxon>Isosphaerales</taxon>
        <taxon>Isosphaeraceae</taxon>
        <taxon>Singulisphaera</taxon>
    </lineage>
</organism>
<dbReference type="PROSITE" id="PS00107">
    <property type="entry name" value="PROTEIN_KINASE_ATP"/>
    <property type="match status" value="1"/>
</dbReference>
<dbReference type="Gene3D" id="3.90.1580.10">
    <property type="entry name" value="paralog of FGE (formylglycine-generating enzyme)"/>
    <property type="match status" value="1"/>
</dbReference>
<dbReference type="InterPro" id="IPR008271">
    <property type="entry name" value="Ser/Thr_kinase_AS"/>
</dbReference>
<dbReference type="SUPFAM" id="SSF56436">
    <property type="entry name" value="C-type lectin-like"/>
    <property type="match status" value="1"/>
</dbReference>
<feature type="domain" description="Protein kinase" evidence="7">
    <location>
        <begin position="187"/>
        <end position="459"/>
    </location>
</feature>
<evidence type="ECO:0000256" key="5">
    <source>
        <dbReference type="PROSITE-ProRule" id="PRU10141"/>
    </source>
</evidence>
<dbReference type="PANTHER" id="PTHR43289">
    <property type="entry name" value="MITOGEN-ACTIVATED PROTEIN KINASE KINASE KINASE 20-RELATED"/>
    <property type="match status" value="1"/>
</dbReference>
<dbReference type="SMART" id="SM00220">
    <property type="entry name" value="S_TKc"/>
    <property type="match status" value="1"/>
</dbReference>
<dbReference type="GO" id="GO:0005524">
    <property type="term" value="F:ATP binding"/>
    <property type="evidence" value="ECO:0007669"/>
    <property type="project" value="UniProtKB-UniRule"/>
</dbReference>
<keyword evidence="2 5" id="KW-0547">Nucleotide-binding</keyword>
<dbReference type="AlphaFoldDB" id="A0AAU7CLC6"/>
<evidence type="ECO:0000259" key="7">
    <source>
        <dbReference type="PROSITE" id="PS50011"/>
    </source>
</evidence>
<proteinExistence type="predicted"/>
<sequence>MMDLPDDLADASESGKFTPQFGWNPALRLALLSRSGLEPESAQVAGRVDDLSTVQLLETLRTDQLGRWQAGKPIWAHSYLATFPELDSDPEAALDLIWSEYMIREARGDRPDLESYAREFPQYESLLRRQFEVHKWVEEAEESEDSRATSDVSLGDIPTPDFASGQETPQGQREPRRNGPTFQLPGFEVLDVIGRGGMGVVYKARQLSLDRIVALKLLPPAFAAEPERQHRFRTEAAIAARLSDSRILPVYDILENQGAFILVMPYVDGWDLARILEDRQAVQRGEPPEGRHPCGPMDEHGYLRFVLPLLDQAVAAVAAVHAAGVLHRDLKPSNILVDRRGEVRLTDFGLARLGPEARITNSGQQLGTPGFMAPEQWAGQEDIDARADVFGLGATLYQALTFKLPYGQAQIDSRSPPPIRARKGGAQVPAGLYPVILKALEPDRRYRYNSAAEMQEDWGRAREGRLPIPRRPSASRRLIRRLQRHPLWGINGMALGIALAGAGVFALRNELPQDTSLAAPDSTPTVLLDTNPPGARAVFVPLDQTDGEPRPERAIRPTTMTPVRVPLPPGDYLVEVGIVGLGFHEVFRHVPHPGETPGALRHARSIRLRNGSVELPSIEIPAVAATVGMARFEGSESFVMGTDRIKWVPPHVRKIDPFLLDTAETTVGDYRRGAGGLPPQLRDQPPVDSFPITYVQYGQALDYAERIGKRLPTESEYEFAATMGGTRQYPWGDAPSPLEQGPWSFGLVRAQTYDRTATAPPVFGLYSNVAEWTTSWLTAYPSAVATMLPGYQNTRVVRGGPASVVKGAPKDGEVAKGPRWRHVYSQEQQQPGLGFRCARSVAPRFLDMTITKK</sequence>
<dbReference type="InterPro" id="IPR017441">
    <property type="entry name" value="Protein_kinase_ATP_BS"/>
</dbReference>
<dbReference type="CDD" id="cd14014">
    <property type="entry name" value="STKc_PknB_like"/>
    <property type="match status" value="1"/>
</dbReference>
<evidence type="ECO:0000256" key="2">
    <source>
        <dbReference type="ARBA" id="ARBA00022741"/>
    </source>
</evidence>
<evidence type="ECO:0000256" key="4">
    <source>
        <dbReference type="ARBA" id="ARBA00022840"/>
    </source>
</evidence>
<dbReference type="InterPro" id="IPR011009">
    <property type="entry name" value="Kinase-like_dom_sf"/>
</dbReference>
<evidence type="ECO:0000256" key="3">
    <source>
        <dbReference type="ARBA" id="ARBA00022777"/>
    </source>
</evidence>
<feature type="binding site" evidence="5">
    <location>
        <position position="216"/>
    </location>
    <ligand>
        <name>ATP</name>
        <dbReference type="ChEBI" id="CHEBI:30616"/>
    </ligand>
</feature>
<dbReference type="Gene3D" id="1.10.510.10">
    <property type="entry name" value="Transferase(Phosphotransferase) domain 1"/>
    <property type="match status" value="1"/>
</dbReference>
<dbReference type="PROSITE" id="PS00108">
    <property type="entry name" value="PROTEIN_KINASE_ST"/>
    <property type="match status" value="1"/>
</dbReference>
<dbReference type="InterPro" id="IPR016187">
    <property type="entry name" value="CTDL_fold"/>
</dbReference>
<dbReference type="EMBL" id="CP155447">
    <property type="protein sequence ID" value="XBH06021.1"/>
    <property type="molecule type" value="Genomic_DNA"/>
</dbReference>
<dbReference type="Pfam" id="PF00069">
    <property type="entry name" value="Pkinase"/>
    <property type="match status" value="1"/>
</dbReference>
<dbReference type="RefSeq" id="WP_406698872.1">
    <property type="nucleotide sequence ID" value="NZ_CP155447.1"/>
</dbReference>
<dbReference type="InterPro" id="IPR000719">
    <property type="entry name" value="Prot_kinase_dom"/>
</dbReference>
<evidence type="ECO:0000313" key="8">
    <source>
        <dbReference type="EMBL" id="XBH06021.1"/>
    </source>
</evidence>
<dbReference type="Pfam" id="PF03781">
    <property type="entry name" value="FGE-sulfatase"/>
    <property type="match status" value="1"/>
</dbReference>
<evidence type="ECO:0000256" key="6">
    <source>
        <dbReference type="SAM" id="MobiDB-lite"/>
    </source>
</evidence>
<keyword evidence="4 5" id="KW-0067">ATP-binding</keyword>
<feature type="region of interest" description="Disordered" evidence="6">
    <location>
        <begin position="142"/>
        <end position="183"/>
    </location>
</feature>
<keyword evidence="3 8" id="KW-0418">Kinase</keyword>
<reference evidence="8" key="1">
    <citation type="submission" date="2024-05" db="EMBL/GenBank/DDBJ databases">
        <title>Planctomycetes of the genus Singulisphaera possess chitinolytic capabilities.</title>
        <authorList>
            <person name="Ivanova A."/>
        </authorList>
    </citation>
    <scope>NUCLEOTIDE SEQUENCE</scope>
    <source>
        <strain evidence="8">Ch08T</strain>
    </source>
</reference>
<keyword evidence="1" id="KW-0808">Transferase</keyword>
<dbReference type="InterPro" id="IPR005532">
    <property type="entry name" value="SUMF_dom"/>
</dbReference>
<dbReference type="Gene3D" id="3.30.200.20">
    <property type="entry name" value="Phosphorylase Kinase, domain 1"/>
    <property type="match status" value="1"/>
</dbReference>
<gene>
    <name evidence="8" type="ORF">V5E97_08300</name>
</gene>
<dbReference type="PANTHER" id="PTHR43289:SF34">
    <property type="entry name" value="SERINE_THREONINE-PROTEIN KINASE YBDM-RELATED"/>
    <property type="match status" value="1"/>
</dbReference>
<dbReference type="GO" id="GO:0004674">
    <property type="term" value="F:protein serine/threonine kinase activity"/>
    <property type="evidence" value="ECO:0007669"/>
    <property type="project" value="TreeGrafter"/>
</dbReference>
<name>A0AAU7CLC6_9BACT</name>
<dbReference type="InterPro" id="IPR042095">
    <property type="entry name" value="SUMF_sf"/>
</dbReference>
<protein>
    <submittedName>
        <fullName evidence="8">Bifunctional serine/threonine-protein kinase/formylglycine-generating enzyme family protein</fullName>
    </submittedName>
</protein>
<accession>A0AAU7CLC6</accession>